<accession>A0A2A3YFC8</accession>
<dbReference type="InterPro" id="IPR039424">
    <property type="entry name" value="SBP_5"/>
</dbReference>
<evidence type="ECO:0000259" key="1">
    <source>
        <dbReference type="Pfam" id="PF00496"/>
    </source>
</evidence>
<dbReference type="CDD" id="cd08506">
    <property type="entry name" value="PBP2_clavulanate_OppA2"/>
    <property type="match status" value="1"/>
</dbReference>
<evidence type="ECO:0000313" key="2">
    <source>
        <dbReference type="EMBL" id="PCC37997.1"/>
    </source>
</evidence>
<reference evidence="2 3" key="1">
    <citation type="journal article" date="2017" name="Elife">
        <title>Extensive horizontal gene transfer in cheese-associated bacteria.</title>
        <authorList>
            <person name="Bonham K.S."/>
            <person name="Wolfe B.E."/>
            <person name="Dutton R.J."/>
        </authorList>
    </citation>
    <scope>NUCLEOTIDE SEQUENCE [LARGE SCALE GENOMIC DNA]</scope>
    <source>
        <strain evidence="2 3">341_9</strain>
    </source>
</reference>
<dbReference type="InterPro" id="IPR000914">
    <property type="entry name" value="SBP_5_dom"/>
</dbReference>
<keyword evidence="3" id="KW-1185">Reference proteome</keyword>
<dbReference type="GO" id="GO:1904680">
    <property type="term" value="F:peptide transmembrane transporter activity"/>
    <property type="evidence" value="ECO:0007669"/>
    <property type="project" value="TreeGrafter"/>
</dbReference>
<dbReference type="GO" id="GO:0015833">
    <property type="term" value="P:peptide transport"/>
    <property type="evidence" value="ECO:0007669"/>
    <property type="project" value="TreeGrafter"/>
</dbReference>
<name>A0A2A3YFC8_9MICO</name>
<dbReference type="PIRSF" id="PIRSF002741">
    <property type="entry name" value="MppA"/>
    <property type="match status" value="1"/>
</dbReference>
<dbReference type="Proteomes" id="UP000218598">
    <property type="component" value="Unassembled WGS sequence"/>
</dbReference>
<dbReference type="InterPro" id="IPR030678">
    <property type="entry name" value="Peptide/Ni-bd"/>
</dbReference>
<dbReference type="Gene3D" id="3.40.190.10">
    <property type="entry name" value="Periplasmic binding protein-like II"/>
    <property type="match status" value="1"/>
</dbReference>
<dbReference type="Pfam" id="PF00496">
    <property type="entry name" value="SBP_bac_5"/>
    <property type="match status" value="1"/>
</dbReference>
<comment type="caution">
    <text evidence="2">The sequence shown here is derived from an EMBL/GenBank/DDBJ whole genome shotgun (WGS) entry which is preliminary data.</text>
</comment>
<dbReference type="PANTHER" id="PTHR30290">
    <property type="entry name" value="PERIPLASMIC BINDING COMPONENT OF ABC TRANSPORTER"/>
    <property type="match status" value="1"/>
</dbReference>
<feature type="domain" description="Solute-binding protein family 5" evidence="1">
    <location>
        <begin position="107"/>
        <end position="491"/>
    </location>
</feature>
<dbReference type="Gene3D" id="3.10.105.10">
    <property type="entry name" value="Dipeptide-binding Protein, Domain 3"/>
    <property type="match status" value="1"/>
</dbReference>
<protein>
    <submittedName>
        <fullName evidence="2">ABC transporter substrate-binding protein</fullName>
    </submittedName>
</protein>
<dbReference type="OrthoDB" id="5240629at2"/>
<dbReference type="SUPFAM" id="SSF53850">
    <property type="entry name" value="Periplasmic binding protein-like II"/>
    <property type="match status" value="1"/>
</dbReference>
<dbReference type="GO" id="GO:0042597">
    <property type="term" value="C:periplasmic space"/>
    <property type="evidence" value="ECO:0007669"/>
    <property type="project" value="UniProtKB-ARBA"/>
</dbReference>
<dbReference type="PANTHER" id="PTHR30290:SF83">
    <property type="entry name" value="ABC TRANSPORTER SUBSTRATE-BINDING PROTEIN"/>
    <property type="match status" value="1"/>
</dbReference>
<gene>
    <name evidence="2" type="ORF">CIK66_16490</name>
</gene>
<sequence>MTPTSSPASSTLPASAASRAPSVFSRRSILAATPLVLGTGALAACSNGGSSGSSDGGGESGGTLTIFTTGDELSFDPATSQNLAITTLGLVARRLTAWKTSADAPTELIPDLATDVGTVSDDGKTWTFTLQEGLLFEDGTPITAATVKYGLERSFAAELTGGLTYHKVLLEGGGDYSGPFSDEHLDSIETPDDLTLVFHLNRPYGDFGWIASTPAFAPVPEDSGEPETYATAPVASGPYRLESYSPGSRAVLVRNDNWEAGTDQARTGGPDSIEFSLSQDASVVAQSIIADRTDSQDAFLASFVPTAQLVQAQNDPNVGDRLVTSGPGALEYLAMNTDSEGLKDVAVRQAIQYAVDKEAYRTAKGGEISGDYATTLITPGIAGREEYSLYADEPTGDADRAIALLEEAGVSDLTLRLVITDDQTSAAEAIQQGLTRAGITVTIQPLDENAYSSEVTAGDGTGYDLVLSSWQPDVPSPNANLTPLFDSSQIGNGNYNLARYDNPDVDAAILEASSTVDADEAHAKSAAVDQQILKDAPVVPLIYSKNSFIHGSGVQDFVIGEFPAYPNYLTVTLG</sequence>
<dbReference type="EMBL" id="NRGR01000029">
    <property type="protein sequence ID" value="PCC37997.1"/>
    <property type="molecule type" value="Genomic_DNA"/>
</dbReference>
<proteinExistence type="predicted"/>
<evidence type="ECO:0000313" key="3">
    <source>
        <dbReference type="Proteomes" id="UP000218598"/>
    </source>
</evidence>
<organism evidence="2 3">
    <name type="scientific">Brachybacterium alimentarium</name>
    <dbReference type="NCBI Taxonomy" id="47845"/>
    <lineage>
        <taxon>Bacteria</taxon>
        <taxon>Bacillati</taxon>
        <taxon>Actinomycetota</taxon>
        <taxon>Actinomycetes</taxon>
        <taxon>Micrococcales</taxon>
        <taxon>Dermabacteraceae</taxon>
        <taxon>Brachybacterium</taxon>
    </lineage>
</organism>
<dbReference type="AlphaFoldDB" id="A0A2A3YFC8"/>
<dbReference type="GO" id="GO:0043190">
    <property type="term" value="C:ATP-binding cassette (ABC) transporter complex"/>
    <property type="evidence" value="ECO:0007669"/>
    <property type="project" value="InterPro"/>
</dbReference>
<dbReference type="RefSeq" id="WP_096197772.1">
    <property type="nucleotide sequence ID" value="NZ_NRGR01000029.1"/>
</dbReference>